<dbReference type="PROSITE" id="PS50846">
    <property type="entry name" value="HMA_2"/>
    <property type="match status" value="1"/>
</dbReference>
<dbReference type="Pfam" id="PF00403">
    <property type="entry name" value="HMA"/>
    <property type="match status" value="1"/>
</dbReference>
<evidence type="ECO:0000313" key="2">
    <source>
        <dbReference type="EMBL" id="AGQ18861.1"/>
    </source>
</evidence>
<organism evidence="2">
    <name type="scientific">Candidatus Actinomarina minuta</name>
    <dbReference type="NCBI Taxonomy" id="1389454"/>
    <lineage>
        <taxon>Bacteria</taxon>
        <taxon>Bacillati</taxon>
        <taxon>Actinomycetota</taxon>
        <taxon>Actinomycetes</taxon>
        <taxon>Candidatus Actinomarinidae</taxon>
        <taxon>Candidatus Actinomarinales</taxon>
        <taxon>Candidatus Actinomarineae</taxon>
        <taxon>Candidatus Actinomarinaceae</taxon>
        <taxon>Candidatus Actinomarina</taxon>
    </lineage>
</organism>
<dbReference type="CDD" id="cd00371">
    <property type="entry name" value="HMA"/>
    <property type="match status" value="1"/>
</dbReference>
<feature type="domain" description="HMA" evidence="1">
    <location>
        <begin position="9"/>
        <end position="74"/>
    </location>
</feature>
<sequence>MIQHYYKDMETKFTVPEISCGHCKETIESAINTIESVQDVSVNIDKKLVEVNSTDAIDMGVVTNLLDEQGYTVVESN</sequence>
<reference evidence="2" key="1">
    <citation type="journal article" date="2013" name="Sci. Rep.">
        <title>Metagenomics uncovers a new group of low GC and ultra-small marine Actinobacteria.</title>
        <authorList>
            <person name="Ghai R."/>
            <person name="Mizuno C.M."/>
            <person name="Picazo A."/>
            <person name="Camacho A."/>
            <person name="Rodriguez-Valera F."/>
        </authorList>
    </citation>
    <scope>NUCLEOTIDE SEQUENCE</scope>
</reference>
<name>S5DJA4_9ACTN</name>
<dbReference type="GO" id="GO:0046872">
    <property type="term" value="F:metal ion binding"/>
    <property type="evidence" value="ECO:0007669"/>
    <property type="project" value="InterPro"/>
</dbReference>
<evidence type="ECO:0000259" key="1">
    <source>
        <dbReference type="PROSITE" id="PS50846"/>
    </source>
</evidence>
<accession>S5DJA4</accession>
<protein>
    <submittedName>
        <fullName evidence="2">Copper chaperone</fullName>
    </submittedName>
</protein>
<dbReference type="InterPro" id="IPR006121">
    <property type="entry name" value="HMA_dom"/>
</dbReference>
<dbReference type="EMBL" id="KC811114">
    <property type="protein sequence ID" value="AGQ18861.1"/>
    <property type="molecule type" value="Genomic_DNA"/>
</dbReference>
<dbReference type="Gene3D" id="3.30.70.100">
    <property type="match status" value="1"/>
</dbReference>
<dbReference type="SUPFAM" id="SSF55008">
    <property type="entry name" value="HMA, heavy metal-associated domain"/>
    <property type="match status" value="1"/>
</dbReference>
<proteinExistence type="predicted"/>
<dbReference type="InterPro" id="IPR036163">
    <property type="entry name" value="HMA_dom_sf"/>
</dbReference>
<dbReference type="AlphaFoldDB" id="S5DJA4"/>